<keyword evidence="3" id="KW-1185">Reference proteome</keyword>
<dbReference type="InterPro" id="IPR031410">
    <property type="entry name" value="SAXO4"/>
</dbReference>
<reference evidence="2" key="1">
    <citation type="submission" date="2025-08" db="UniProtKB">
        <authorList>
            <consortium name="Ensembl"/>
        </authorList>
    </citation>
    <scope>IDENTIFICATION</scope>
</reference>
<evidence type="ECO:0000256" key="1">
    <source>
        <dbReference type="SAM" id="MobiDB-lite"/>
    </source>
</evidence>
<accession>A0A3Q3FFE6</accession>
<dbReference type="Ensembl" id="ENSLBET00000018927.1">
    <property type="protein sequence ID" value="ENSLBEP00000017927.1"/>
    <property type="gene ID" value="ENSLBEG00000013790.1"/>
</dbReference>
<evidence type="ECO:0000313" key="3">
    <source>
        <dbReference type="Proteomes" id="UP000261660"/>
    </source>
</evidence>
<protein>
    <submittedName>
        <fullName evidence="2">Stabilizer of axonemal microtubules 4</fullName>
    </submittedName>
</protein>
<evidence type="ECO:0000313" key="2">
    <source>
        <dbReference type="Ensembl" id="ENSLBEP00000017927.1"/>
    </source>
</evidence>
<sequence length="288" mass="31784">MPTVAATGSRGQLTSDNTVLEASMENFTSHLRHSSSSGFTANNRPAIYYKPSLDLIDNPHMGFMLSDNFTSQTKQHFQPHMQPACSGSLPNLLNKCKASGFHQLTCPPQTAILEEKAFSQKHVNVGPKSESGFTREKDRQPRKISMVEPHQSHSSVMKSDFISPAFLQDNEATRGLCGRSYRESGFTRGAIAPLACDPTSRLSPFKTKSEAPTKKTIGKKELTGFLSNASNSQAFPKTPFDCSQFTTHYESRFCHPAVYEKFKPANAQAGIMSTKMDNGYNRQGMDRG</sequence>
<dbReference type="GO" id="GO:0019902">
    <property type="term" value="F:phosphatase binding"/>
    <property type="evidence" value="ECO:0007669"/>
    <property type="project" value="TreeGrafter"/>
</dbReference>
<dbReference type="STRING" id="56723.ENSLBEP00000017927"/>
<name>A0A3Q3FFE6_9LABR</name>
<dbReference type="PANTHER" id="PTHR34349">
    <property type="entry name" value="PROTEIN PHOSPHATASE 1 REGULATORY SUBUNIT 32"/>
    <property type="match status" value="1"/>
</dbReference>
<reference evidence="2" key="2">
    <citation type="submission" date="2025-09" db="UniProtKB">
        <authorList>
            <consortium name="Ensembl"/>
        </authorList>
    </citation>
    <scope>IDENTIFICATION</scope>
</reference>
<dbReference type="InParanoid" id="A0A3Q3FFE6"/>
<proteinExistence type="predicted"/>
<feature type="region of interest" description="Disordered" evidence="1">
    <location>
        <begin position="123"/>
        <end position="156"/>
    </location>
</feature>
<dbReference type="Pfam" id="PF15691">
    <property type="entry name" value="PPP1R32"/>
    <property type="match status" value="2"/>
</dbReference>
<dbReference type="GeneTree" id="ENSGT00730000113054"/>
<dbReference type="AlphaFoldDB" id="A0A3Q3FFE6"/>
<organism evidence="2 3">
    <name type="scientific">Labrus bergylta</name>
    <name type="common">ballan wrasse</name>
    <dbReference type="NCBI Taxonomy" id="56723"/>
    <lineage>
        <taxon>Eukaryota</taxon>
        <taxon>Metazoa</taxon>
        <taxon>Chordata</taxon>
        <taxon>Craniata</taxon>
        <taxon>Vertebrata</taxon>
        <taxon>Euteleostomi</taxon>
        <taxon>Actinopterygii</taxon>
        <taxon>Neopterygii</taxon>
        <taxon>Teleostei</taxon>
        <taxon>Neoteleostei</taxon>
        <taxon>Acanthomorphata</taxon>
        <taxon>Eupercaria</taxon>
        <taxon>Labriformes</taxon>
        <taxon>Labridae</taxon>
        <taxon>Labrus</taxon>
    </lineage>
</organism>
<dbReference type="Proteomes" id="UP000261660">
    <property type="component" value="Unplaced"/>
</dbReference>
<dbReference type="PANTHER" id="PTHR34349:SF1">
    <property type="entry name" value="PROTEIN PHOSPHATASE 1 REGULATORY SUBUNIT 32"/>
    <property type="match status" value="1"/>
</dbReference>